<dbReference type="InParanoid" id="C4Y9N6"/>
<evidence type="ECO:0000313" key="3">
    <source>
        <dbReference type="Proteomes" id="UP000007703"/>
    </source>
</evidence>
<evidence type="ECO:0000256" key="1">
    <source>
        <dbReference type="SAM" id="MobiDB-lite"/>
    </source>
</evidence>
<dbReference type="AlphaFoldDB" id="C4Y9N6"/>
<organism evidence="2 3">
    <name type="scientific">Clavispora lusitaniae (strain ATCC 42720)</name>
    <name type="common">Yeast</name>
    <name type="synonym">Candida lusitaniae</name>
    <dbReference type="NCBI Taxonomy" id="306902"/>
    <lineage>
        <taxon>Eukaryota</taxon>
        <taxon>Fungi</taxon>
        <taxon>Dikarya</taxon>
        <taxon>Ascomycota</taxon>
        <taxon>Saccharomycotina</taxon>
        <taxon>Pichiomycetes</taxon>
        <taxon>Metschnikowiaceae</taxon>
        <taxon>Clavispora</taxon>
    </lineage>
</organism>
<accession>C4Y9N6</accession>
<protein>
    <submittedName>
        <fullName evidence="2">Uncharacterized protein</fullName>
    </submittedName>
</protein>
<reference evidence="2 3" key="1">
    <citation type="journal article" date="2009" name="Nature">
        <title>Evolution of pathogenicity and sexual reproduction in eight Candida genomes.</title>
        <authorList>
            <person name="Butler G."/>
            <person name="Rasmussen M.D."/>
            <person name="Lin M.F."/>
            <person name="Santos M.A."/>
            <person name="Sakthikumar S."/>
            <person name="Munro C.A."/>
            <person name="Rheinbay E."/>
            <person name="Grabherr M."/>
            <person name="Forche A."/>
            <person name="Reedy J.L."/>
            <person name="Agrafioti I."/>
            <person name="Arnaud M.B."/>
            <person name="Bates S."/>
            <person name="Brown A.J."/>
            <person name="Brunke S."/>
            <person name="Costanzo M.C."/>
            <person name="Fitzpatrick D.A."/>
            <person name="de Groot P.W."/>
            <person name="Harris D."/>
            <person name="Hoyer L.L."/>
            <person name="Hube B."/>
            <person name="Klis F.M."/>
            <person name="Kodira C."/>
            <person name="Lennard N."/>
            <person name="Logue M.E."/>
            <person name="Martin R."/>
            <person name="Neiman A.M."/>
            <person name="Nikolaou E."/>
            <person name="Quail M.A."/>
            <person name="Quinn J."/>
            <person name="Santos M.C."/>
            <person name="Schmitzberger F.F."/>
            <person name="Sherlock G."/>
            <person name="Shah P."/>
            <person name="Silverstein K.A."/>
            <person name="Skrzypek M.S."/>
            <person name="Soll D."/>
            <person name="Staggs R."/>
            <person name="Stansfield I."/>
            <person name="Stumpf M.P."/>
            <person name="Sudbery P.E."/>
            <person name="Srikantha T."/>
            <person name="Zeng Q."/>
            <person name="Berman J."/>
            <person name="Berriman M."/>
            <person name="Heitman J."/>
            <person name="Gow N.A."/>
            <person name="Lorenz M.C."/>
            <person name="Birren B.W."/>
            <person name="Kellis M."/>
            <person name="Cuomo C.A."/>
        </authorList>
    </citation>
    <scope>NUCLEOTIDE SEQUENCE [LARGE SCALE GENOMIC DNA]</scope>
    <source>
        <strain evidence="2 3">ATCC 42720</strain>
    </source>
</reference>
<evidence type="ECO:0000313" key="2">
    <source>
        <dbReference type="EMBL" id="EEQ40798.1"/>
    </source>
</evidence>
<dbReference type="Proteomes" id="UP000007703">
    <property type="component" value="Unassembled WGS sequence"/>
</dbReference>
<dbReference type="VEuPathDB" id="FungiDB:CLUG_04926"/>
<name>C4Y9N6_CLAL4</name>
<proteinExistence type="predicted"/>
<feature type="region of interest" description="Disordered" evidence="1">
    <location>
        <begin position="1"/>
        <end position="34"/>
    </location>
</feature>
<feature type="region of interest" description="Disordered" evidence="1">
    <location>
        <begin position="399"/>
        <end position="418"/>
    </location>
</feature>
<gene>
    <name evidence="2" type="ORF">CLUG_04926</name>
</gene>
<dbReference type="KEGG" id="clu:CLUG_04926"/>
<dbReference type="EMBL" id="CH408081">
    <property type="protein sequence ID" value="EEQ40798.1"/>
    <property type="molecule type" value="Genomic_DNA"/>
</dbReference>
<dbReference type="HOGENOM" id="CLU_514818_0_0_1"/>
<feature type="compositionally biased region" description="Basic and acidic residues" evidence="1">
    <location>
        <begin position="494"/>
        <end position="505"/>
    </location>
</feature>
<feature type="compositionally biased region" description="Polar residues" evidence="1">
    <location>
        <begin position="9"/>
        <end position="27"/>
    </location>
</feature>
<feature type="region of interest" description="Disordered" evidence="1">
    <location>
        <begin position="488"/>
        <end position="529"/>
    </location>
</feature>
<sequence length="529" mass="58714">MASSKFDHGQSNSINGQSLRSNTPDQTPSLILSLSKPPSPLQIVAWFSRRLALPTAQTEVAQNKLHVAERRPVASHHHRGRGQPFAVAKPLQHFSGHRTHVGHRQALNVLHHLVHRRDLASASHSAANVLQRRKLALHVHEERQHQSVFGTAQLSLGDAAAANVGLHDLGELVARNSRHVLGSVHVARERDAEKTQVRVRVVEAQAVFHKRISVEHAEEPQEHALARAARRKRQPAAKKLSERGERIQVRAQEAGRLEGDSHVHERREVGVAGRHVRKRKLAADVGCCLLCFLSFWLLFCLPVAEKTSGHFLRRSNVNTHHGHHRALGNVVVGVIGRHVATSKRRHALVQAVERHAQASGAVGARVERLDQIHLGLVRKLGQLVRRRGARLAHLRLQQERRAHRSRHTLEHPPDVSVENQRSVQHQLASRPTHVVAAQPRQKLHHLHARMVLRRLERHAVKHVRHAAVGRRFVTGSGVYVCAQGRKVAGRRVGHHTEPVGKRGDVHGQGSSQAGEPPNTVFADSSGDAA</sequence>